<evidence type="ECO:0000313" key="3">
    <source>
        <dbReference type="WBParaSite" id="MBELARI_LOCUS13453"/>
    </source>
</evidence>
<feature type="compositionally biased region" description="Basic residues" evidence="1">
    <location>
        <begin position="243"/>
        <end position="261"/>
    </location>
</feature>
<dbReference type="AlphaFoldDB" id="A0AAF3EHH4"/>
<name>A0AAF3EHH4_9BILA</name>
<reference evidence="3" key="1">
    <citation type="submission" date="2024-02" db="UniProtKB">
        <authorList>
            <consortium name="WormBaseParasite"/>
        </authorList>
    </citation>
    <scope>IDENTIFICATION</scope>
</reference>
<dbReference type="Proteomes" id="UP000887575">
    <property type="component" value="Unassembled WGS sequence"/>
</dbReference>
<keyword evidence="2" id="KW-1185">Reference proteome</keyword>
<sequence length="267" mass="30202">MWFSLPSATKGRRNPVKGGKGTKDPKITFPANPTESFTILLGNQGKKEMLCLVYPPLPKESAEKPFAGDVWGTVNRWRLVEKNVAGGWSFATSFQTYDHDEYRTILLNSGETKKIELWCDDEVQQGVYALKVYAWNEKMGQAEHGQINVAKGAKNVGRGMYQKTSAEVFAQGFGELLKKKLAGGMALKDVSREIDSRAVTIPVDRRMSGDGSMTNSSSRPKESLSNRRRRRPFQPRHPPQLSHQHHPLQHRHKPNRLRRRNLSLIPL</sequence>
<organism evidence="2 3">
    <name type="scientific">Mesorhabditis belari</name>
    <dbReference type="NCBI Taxonomy" id="2138241"/>
    <lineage>
        <taxon>Eukaryota</taxon>
        <taxon>Metazoa</taxon>
        <taxon>Ecdysozoa</taxon>
        <taxon>Nematoda</taxon>
        <taxon>Chromadorea</taxon>
        <taxon>Rhabditida</taxon>
        <taxon>Rhabditina</taxon>
        <taxon>Rhabditomorpha</taxon>
        <taxon>Rhabditoidea</taxon>
        <taxon>Rhabditidae</taxon>
        <taxon>Mesorhabditinae</taxon>
        <taxon>Mesorhabditis</taxon>
    </lineage>
</organism>
<feature type="region of interest" description="Disordered" evidence="1">
    <location>
        <begin position="201"/>
        <end position="267"/>
    </location>
</feature>
<evidence type="ECO:0000313" key="2">
    <source>
        <dbReference type="Proteomes" id="UP000887575"/>
    </source>
</evidence>
<evidence type="ECO:0000256" key="1">
    <source>
        <dbReference type="SAM" id="MobiDB-lite"/>
    </source>
</evidence>
<proteinExistence type="predicted"/>
<dbReference type="WBParaSite" id="MBELARI_LOCUS13453">
    <property type="protein sequence ID" value="MBELARI_LOCUS13453"/>
    <property type="gene ID" value="MBELARI_LOCUS13453"/>
</dbReference>
<feature type="region of interest" description="Disordered" evidence="1">
    <location>
        <begin position="1"/>
        <end position="26"/>
    </location>
</feature>
<protein>
    <submittedName>
        <fullName evidence="3">Uncharacterized protein</fullName>
    </submittedName>
</protein>
<accession>A0AAF3EHH4</accession>